<evidence type="ECO:0000256" key="4">
    <source>
        <dbReference type="ARBA" id="ARBA00023163"/>
    </source>
</evidence>
<keyword evidence="3" id="KW-0238">DNA-binding</keyword>
<gene>
    <name evidence="6" type="ORF">CLVI_26600</name>
</gene>
<reference evidence="6 7" key="1">
    <citation type="submission" date="2018-03" db="EMBL/GenBank/DDBJ databases">
        <title>Genome sequence of Clostridium vincentii DSM 10228.</title>
        <authorList>
            <person name="Poehlein A."/>
            <person name="Daniel R."/>
        </authorList>
    </citation>
    <scope>NUCLEOTIDE SEQUENCE [LARGE SCALE GENOMIC DNA]</scope>
    <source>
        <strain evidence="6 7">DSM 10228</strain>
    </source>
</reference>
<sequence>MDVEIKIDKNIETTKIVIYTKEMTDDISDLACKLSSNPSTIIMGFKDEKVFLLNRDDIFRFYTENNKIFASCLNENFKVKYRLYELEENLNGTSFIRISNSKIANFNKVSSLDMGISGTISLKFKNGDITFVSRRYVDKIKKYLNL</sequence>
<evidence type="ECO:0000256" key="1">
    <source>
        <dbReference type="ARBA" id="ARBA00022490"/>
    </source>
</evidence>
<evidence type="ECO:0000313" key="7">
    <source>
        <dbReference type="Proteomes" id="UP000239471"/>
    </source>
</evidence>
<keyword evidence="1" id="KW-0963">Cytoplasm</keyword>
<dbReference type="OrthoDB" id="3186525at2"/>
<dbReference type="InterPro" id="IPR007492">
    <property type="entry name" value="LytTR_DNA-bd_dom"/>
</dbReference>
<dbReference type="RefSeq" id="WP_106060579.1">
    <property type="nucleotide sequence ID" value="NZ_PVXQ01000033.1"/>
</dbReference>
<proteinExistence type="predicted"/>
<evidence type="ECO:0000313" key="6">
    <source>
        <dbReference type="EMBL" id="PRR81248.1"/>
    </source>
</evidence>
<dbReference type="PANTHER" id="PTHR37299:SF2">
    <property type="entry name" value="HTH LYTTR-TYPE DOMAIN-CONTAINING PROTEIN"/>
    <property type="match status" value="1"/>
</dbReference>
<dbReference type="GO" id="GO:0000156">
    <property type="term" value="F:phosphorelay response regulator activity"/>
    <property type="evidence" value="ECO:0007669"/>
    <property type="project" value="InterPro"/>
</dbReference>
<dbReference type="SMART" id="SM00850">
    <property type="entry name" value="LytTR"/>
    <property type="match status" value="1"/>
</dbReference>
<keyword evidence="2" id="KW-0805">Transcription regulation</keyword>
<organism evidence="6 7">
    <name type="scientific">Clostridium vincentii</name>
    <dbReference type="NCBI Taxonomy" id="52704"/>
    <lineage>
        <taxon>Bacteria</taxon>
        <taxon>Bacillati</taxon>
        <taxon>Bacillota</taxon>
        <taxon>Clostridia</taxon>
        <taxon>Eubacteriales</taxon>
        <taxon>Clostridiaceae</taxon>
        <taxon>Clostridium</taxon>
    </lineage>
</organism>
<feature type="domain" description="HTH LytTR-type" evidence="5">
    <location>
        <begin position="42"/>
        <end position="146"/>
    </location>
</feature>
<dbReference type="EMBL" id="PVXQ01000033">
    <property type="protein sequence ID" value="PRR81248.1"/>
    <property type="molecule type" value="Genomic_DNA"/>
</dbReference>
<evidence type="ECO:0000259" key="5">
    <source>
        <dbReference type="PROSITE" id="PS50930"/>
    </source>
</evidence>
<comment type="caution">
    <text evidence="6">The sequence shown here is derived from an EMBL/GenBank/DDBJ whole genome shotgun (WGS) entry which is preliminary data.</text>
</comment>
<dbReference type="PROSITE" id="PS50930">
    <property type="entry name" value="HTH_LYTTR"/>
    <property type="match status" value="1"/>
</dbReference>
<keyword evidence="4" id="KW-0804">Transcription</keyword>
<evidence type="ECO:0000256" key="3">
    <source>
        <dbReference type="ARBA" id="ARBA00023125"/>
    </source>
</evidence>
<dbReference type="GO" id="GO:0003677">
    <property type="term" value="F:DNA binding"/>
    <property type="evidence" value="ECO:0007669"/>
    <property type="project" value="UniProtKB-KW"/>
</dbReference>
<accession>A0A2T0BBJ2</accession>
<dbReference type="Pfam" id="PF04397">
    <property type="entry name" value="LytTR"/>
    <property type="match status" value="1"/>
</dbReference>
<evidence type="ECO:0000256" key="2">
    <source>
        <dbReference type="ARBA" id="ARBA00023015"/>
    </source>
</evidence>
<keyword evidence="7" id="KW-1185">Reference proteome</keyword>
<dbReference type="PANTHER" id="PTHR37299">
    <property type="entry name" value="TRANSCRIPTIONAL REGULATOR-RELATED"/>
    <property type="match status" value="1"/>
</dbReference>
<dbReference type="Gene3D" id="2.40.50.1020">
    <property type="entry name" value="LytTr DNA-binding domain"/>
    <property type="match status" value="1"/>
</dbReference>
<dbReference type="AlphaFoldDB" id="A0A2T0BBJ2"/>
<name>A0A2T0BBJ2_9CLOT</name>
<dbReference type="Proteomes" id="UP000239471">
    <property type="component" value="Unassembled WGS sequence"/>
</dbReference>
<dbReference type="InterPro" id="IPR046947">
    <property type="entry name" value="LytR-like"/>
</dbReference>
<protein>
    <submittedName>
        <fullName evidence="6">Putative HTH-type transcriptional regulator</fullName>
    </submittedName>
</protein>